<dbReference type="InterPro" id="IPR052176">
    <property type="entry name" value="Glycosyl_Hydrlase_43_Enz"/>
</dbReference>
<keyword evidence="2" id="KW-0119">Carbohydrate metabolism</keyword>
<dbReference type="SUPFAM" id="SSF75005">
    <property type="entry name" value="Arabinanase/levansucrase/invertase"/>
    <property type="match status" value="1"/>
</dbReference>
<dbReference type="PANTHER" id="PTHR43772">
    <property type="entry name" value="ENDO-1,4-BETA-XYLANASE"/>
    <property type="match status" value="1"/>
</dbReference>
<keyword evidence="1" id="KW-0624">Polysaccharide degradation</keyword>
<reference evidence="3 4" key="1">
    <citation type="submission" date="2018-11" db="EMBL/GenBank/DDBJ databases">
        <title>Genome sequencing of Paenibacillus sp. KCOM 3021 (= ChDC PVNT-B20).</title>
        <authorList>
            <person name="Kook J.-K."/>
            <person name="Park S.-N."/>
            <person name="Lim Y.K."/>
        </authorList>
    </citation>
    <scope>NUCLEOTIDE SEQUENCE [LARGE SCALE GENOMIC DNA]</scope>
    <source>
        <strain evidence="3 4">KCOM 3021</strain>
    </source>
</reference>
<dbReference type="EMBL" id="RRCN01000001">
    <property type="protein sequence ID" value="RRJ64305.1"/>
    <property type="molecule type" value="Genomic_DNA"/>
</dbReference>
<dbReference type="Gene3D" id="2.115.10.20">
    <property type="entry name" value="Glycosyl hydrolase domain, family 43"/>
    <property type="match status" value="1"/>
</dbReference>
<protein>
    <submittedName>
        <fullName evidence="3">Uncharacterized protein</fullName>
    </submittedName>
</protein>
<keyword evidence="1" id="KW-0858">Xylan degradation</keyword>
<proteinExistence type="predicted"/>
<evidence type="ECO:0000313" key="4">
    <source>
        <dbReference type="Proteomes" id="UP000267017"/>
    </source>
</evidence>
<organism evidence="3 4">
    <name type="scientific">Paenibacillus oralis</name>
    <dbReference type="NCBI Taxonomy" id="2490856"/>
    <lineage>
        <taxon>Bacteria</taxon>
        <taxon>Bacillati</taxon>
        <taxon>Bacillota</taxon>
        <taxon>Bacilli</taxon>
        <taxon>Bacillales</taxon>
        <taxon>Paenibacillaceae</taxon>
        <taxon>Paenibacillus</taxon>
    </lineage>
</organism>
<evidence type="ECO:0000313" key="3">
    <source>
        <dbReference type="EMBL" id="RRJ64305.1"/>
    </source>
</evidence>
<dbReference type="InterPro" id="IPR023296">
    <property type="entry name" value="Glyco_hydro_beta-prop_sf"/>
</dbReference>
<sequence>MKGWCQRMAKTSENPLFPGWYADPEARIFAGRYWIYPTYSAVYEKQTFFDAFYSEEYIVYHRRPLEETAANHRVVCIDRMEFRADGTIKPVQLTFEGVEGRKLPSPPEQA</sequence>
<dbReference type="Proteomes" id="UP000267017">
    <property type="component" value="Unassembled WGS sequence"/>
</dbReference>
<dbReference type="OrthoDB" id="9801455at2"/>
<evidence type="ECO:0000256" key="1">
    <source>
        <dbReference type="ARBA" id="ARBA00022651"/>
    </source>
</evidence>
<evidence type="ECO:0000256" key="2">
    <source>
        <dbReference type="ARBA" id="ARBA00023277"/>
    </source>
</evidence>
<accession>A0A3P3U1U2</accession>
<comment type="caution">
    <text evidence="3">The sequence shown here is derived from an EMBL/GenBank/DDBJ whole genome shotgun (WGS) entry which is preliminary data.</text>
</comment>
<gene>
    <name evidence="3" type="ORF">EHV15_16280</name>
</gene>
<dbReference type="PANTHER" id="PTHR43772:SF2">
    <property type="entry name" value="PUTATIVE (AFU_ORTHOLOGUE AFUA_2G04480)-RELATED"/>
    <property type="match status" value="1"/>
</dbReference>
<dbReference type="GO" id="GO:0045493">
    <property type="term" value="P:xylan catabolic process"/>
    <property type="evidence" value="ECO:0007669"/>
    <property type="project" value="UniProtKB-KW"/>
</dbReference>
<name>A0A3P3U1U2_9BACL</name>
<keyword evidence="4" id="KW-1185">Reference proteome</keyword>
<dbReference type="AlphaFoldDB" id="A0A3P3U1U2"/>